<dbReference type="PROSITE" id="PS00372">
    <property type="entry name" value="PTS_EIIA_TYPE_2_HIS"/>
    <property type="match status" value="1"/>
</dbReference>
<evidence type="ECO:0000313" key="9">
    <source>
        <dbReference type="Proteomes" id="UP000632377"/>
    </source>
</evidence>
<proteinExistence type="predicted"/>
<reference evidence="8 9" key="1">
    <citation type="submission" date="2021-01" db="EMBL/GenBank/DDBJ databases">
        <title>Genome public.</title>
        <authorList>
            <person name="Liu C."/>
            <person name="Sun Q."/>
        </authorList>
    </citation>
    <scope>NUCLEOTIDE SEQUENCE [LARGE SCALE GENOMIC DNA]</scope>
    <source>
        <strain evidence="8 9">YIM B02515</strain>
    </source>
</reference>
<accession>A0ABS1TBG0</accession>
<evidence type="ECO:0000256" key="1">
    <source>
        <dbReference type="ARBA" id="ARBA00004496"/>
    </source>
</evidence>
<keyword evidence="4" id="KW-0808">Transferase</keyword>
<feature type="domain" description="PTS EIIA type-2" evidence="7">
    <location>
        <begin position="4"/>
        <end position="147"/>
    </location>
</feature>
<evidence type="ECO:0000256" key="2">
    <source>
        <dbReference type="ARBA" id="ARBA00022448"/>
    </source>
</evidence>
<dbReference type="InterPro" id="IPR051351">
    <property type="entry name" value="Ascorbate-PTS_EIIA_comp"/>
</dbReference>
<evidence type="ECO:0000259" key="7">
    <source>
        <dbReference type="PROSITE" id="PS51094"/>
    </source>
</evidence>
<evidence type="ECO:0000256" key="3">
    <source>
        <dbReference type="ARBA" id="ARBA00022490"/>
    </source>
</evidence>
<evidence type="ECO:0000256" key="6">
    <source>
        <dbReference type="ARBA" id="ARBA00022777"/>
    </source>
</evidence>
<organism evidence="8 9">
    <name type="scientific">Clostridium rhizosphaerae</name>
    <dbReference type="NCBI Taxonomy" id="2803861"/>
    <lineage>
        <taxon>Bacteria</taxon>
        <taxon>Bacillati</taxon>
        <taxon>Bacillota</taxon>
        <taxon>Clostridia</taxon>
        <taxon>Eubacteriales</taxon>
        <taxon>Clostridiaceae</taxon>
        <taxon>Clostridium</taxon>
    </lineage>
</organism>
<dbReference type="InterPro" id="IPR016152">
    <property type="entry name" value="PTrfase/Anion_transptr"/>
</dbReference>
<dbReference type="Pfam" id="PF00359">
    <property type="entry name" value="PTS_EIIA_2"/>
    <property type="match status" value="1"/>
</dbReference>
<comment type="caution">
    <text evidence="8">The sequence shown here is derived from an EMBL/GenBank/DDBJ whole genome shotgun (WGS) entry which is preliminary data.</text>
</comment>
<gene>
    <name evidence="8" type="ORF">JK636_07720</name>
</gene>
<dbReference type="EMBL" id="JAESWC010000002">
    <property type="protein sequence ID" value="MBL4935644.1"/>
    <property type="molecule type" value="Genomic_DNA"/>
</dbReference>
<dbReference type="RefSeq" id="WP_021655170.1">
    <property type="nucleotide sequence ID" value="NZ_JAESWC010000002.1"/>
</dbReference>
<evidence type="ECO:0000313" key="8">
    <source>
        <dbReference type="EMBL" id="MBL4935644.1"/>
    </source>
</evidence>
<keyword evidence="3" id="KW-0963">Cytoplasm</keyword>
<dbReference type="SUPFAM" id="SSF55804">
    <property type="entry name" value="Phoshotransferase/anion transport protein"/>
    <property type="match status" value="1"/>
</dbReference>
<dbReference type="InterPro" id="IPR002178">
    <property type="entry name" value="PTS_EIIA_type-2_dom"/>
</dbReference>
<keyword evidence="6" id="KW-0418">Kinase</keyword>
<dbReference type="PANTHER" id="PTHR36203:SF5">
    <property type="entry name" value="PTS SYSTEM, EIIA COMPONENT"/>
    <property type="match status" value="1"/>
</dbReference>
<dbReference type="Gene3D" id="3.40.930.10">
    <property type="entry name" value="Mannitol-specific EII, Chain A"/>
    <property type="match status" value="1"/>
</dbReference>
<dbReference type="PROSITE" id="PS51094">
    <property type="entry name" value="PTS_EIIA_TYPE_2"/>
    <property type="match status" value="1"/>
</dbReference>
<keyword evidence="2" id="KW-0813">Transport</keyword>
<keyword evidence="9" id="KW-1185">Reference proteome</keyword>
<protein>
    <submittedName>
        <fullName evidence="8">PTS sugar transporter subunit IIA</fullName>
    </submittedName>
</protein>
<dbReference type="Proteomes" id="UP000632377">
    <property type="component" value="Unassembled WGS sequence"/>
</dbReference>
<dbReference type="CDD" id="cd00211">
    <property type="entry name" value="PTS_IIA_fru"/>
    <property type="match status" value="1"/>
</dbReference>
<evidence type="ECO:0000256" key="4">
    <source>
        <dbReference type="ARBA" id="ARBA00022679"/>
    </source>
</evidence>
<sequence length="148" mass="16256">MLKELLNEDTIEANVEVENWEQAVIYGGMILEKCGAAQSSYTNAMVDTVKNIGPYIVIAPGVAMPHARPEAGVNKVGMSLITLKKPVAFGNDEYDPVNIVISLCAFDNDSHLNILSNLMNLIEDEKFIELAKKAESKDELVNYINNIA</sequence>
<name>A0ABS1TBG0_9CLOT</name>
<keyword evidence="8" id="KW-0762">Sugar transport</keyword>
<dbReference type="PANTHER" id="PTHR36203">
    <property type="entry name" value="ASCORBATE-SPECIFIC PTS SYSTEM EIIA COMPONENT"/>
    <property type="match status" value="1"/>
</dbReference>
<evidence type="ECO:0000256" key="5">
    <source>
        <dbReference type="ARBA" id="ARBA00022683"/>
    </source>
</evidence>
<comment type="subcellular location">
    <subcellularLocation>
        <location evidence="1">Cytoplasm</location>
    </subcellularLocation>
</comment>
<keyword evidence="5" id="KW-0598">Phosphotransferase system</keyword>